<sequence length="48" mass="5183">MSVFVLNTVEVPPGKLSGQSSTRLADSLSNERTEGRSFAELVAYCSFT</sequence>
<reference evidence="1" key="1">
    <citation type="submission" date="2014-11" db="EMBL/GenBank/DDBJ databases">
        <authorList>
            <person name="Amaro Gonzalez C."/>
        </authorList>
    </citation>
    <scope>NUCLEOTIDE SEQUENCE</scope>
</reference>
<dbReference type="EMBL" id="GBXM01057442">
    <property type="protein sequence ID" value="JAH51135.1"/>
    <property type="molecule type" value="Transcribed_RNA"/>
</dbReference>
<reference evidence="1" key="2">
    <citation type="journal article" date="2015" name="Fish Shellfish Immunol.">
        <title>Early steps in the European eel (Anguilla anguilla)-Vibrio vulnificus interaction in the gills: Role of the RtxA13 toxin.</title>
        <authorList>
            <person name="Callol A."/>
            <person name="Pajuelo D."/>
            <person name="Ebbesson L."/>
            <person name="Teles M."/>
            <person name="MacKenzie S."/>
            <person name="Amaro C."/>
        </authorList>
    </citation>
    <scope>NUCLEOTIDE SEQUENCE</scope>
</reference>
<dbReference type="AlphaFoldDB" id="A0A0E9TDZ6"/>
<proteinExistence type="predicted"/>
<protein>
    <submittedName>
        <fullName evidence="1">Uncharacterized protein</fullName>
    </submittedName>
</protein>
<evidence type="ECO:0000313" key="1">
    <source>
        <dbReference type="EMBL" id="JAH51135.1"/>
    </source>
</evidence>
<organism evidence="1">
    <name type="scientific">Anguilla anguilla</name>
    <name type="common">European freshwater eel</name>
    <name type="synonym">Muraena anguilla</name>
    <dbReference type="NCBI Taxonomy" id="7936"/>
    <lineage>
        <taxon>Eukaryota</taxon>
        <taxon>Metazoa</taxon>
        <taxon>Chordata</taxon>
        <taxon>Craniata</taxon>
        <taxon>Vertebrata</taxon>
        <taxon>Euteleostomi</taxon>
        <taxon>Actinopterygii</taxon>
        <taxon>Neopterygii</taxon>
        <taxon>Teleostei</taxon>
        <taxon>Anguilliformes</taxon>
        <taxon>Anguillidae</taxon>
        <taxon>Anguilla</taxon>
    </lineage>
</organism>
<accession>A0A0E9TDZ6</accession>
<name>A0A0E9TDZ6_ANGAN</name>